<evidence type="ECO:0000259" key="3">
    <source>
        <dbReference type="PROSITE" id="PS50076"/>
    </source>
</evidence>
<dbReference type="PANTHER" id="PTHR43948">
    <property type="entry name" value="DNAJ HOMOLOG SUBFAMILY B"/>
    <property type="match status" value="1"/>
</dbReference>
<evidence type="ECO:0000313" key="5">
    <source>
        <dbReference type="Proteomes" id="UP001219525"/>
    </source>
</evidence>
<dbReference type="CDD" id="cd06257">
    <property type="entry name" value="DnaJ"/>
    <property type="match status" value="1"/>
</dbReference>
<dbReference type="SUPFAM" id="SSF46565">
    <property type="entry name" value="Chaperone J-domain"/>
    <property type="match status" value="1"/>
</dbReference>
<dbReference type="InterPro" id="IPR002110">
    <property type="entry name" value="Ankyrin_rpt"/>
</dbReference>
<feature type="compositionally biased region" description="Basic residues" evidence="2">
    <location>
        <begin position="450"/>
        <end position="463"/>
    </location>
</feature>
<comment type="caution">
    <text evidence="4">The sequence shown here is derived from an EMBL/GenBank/DDBJ whole genome shotgun (WGS) entry which is preliminary data.</text>
</comment>
<reference evidence="4" key="1">
    <citation type="submission" date="2023-03" db="EMBL/GenBank/DDBJ databases">
        <title>Massive genome expansion in bonnet fungi (Mycena s.s.) driven by repeated elements and novel gene families across ecological guilds.</title>
        <authorList>
            <consortium name="Lawrence Berkeley National Laboratory"/>
            <person name="Harder C.B."/>
            <person name="Miyauchi S."/>
            <person name="Viragh M."/>
            <person name="Kuo A."/>
            <person name="Thoen E."/>
            <person name="Andreopoulos B."/>
            <person name="Lu D."/>
            <person name="Skrede I."/>
            <person name="Drula E."/>
            <person name="Henrissat B."/>
            <person name="Morin E."/>
            <person name="Kohler A."/>
            <person name="Barry K."/>
            <person name="LaButti K."/>
            <person name="Morin E."/>
            <person name="Salamov A."/>
            <person name="Lipzen A."/>
            <person name="Mereny Z."/>
            <person name="Hegedus B."/>
            <person name="Baldrian P."/>
            <person name="Stursova M."/>
            <person name="Weitz H."/>
            <person name="Taylor A."/>
            <person name="Grigoriev I.V."/>
            <person name="Nagy L.G."/>
            <person name="Martin F."/>
            <person name="Kauserud H."/>
        </authorList>
    </citation>
    <scope>NUCLEOTIDE SEQUENCE</scope>
    <source>
        <strain evidence="4">9144</strain>
    </source>
</reference>
<dbReference type="GO" id="GO:0005737">
    <property type="term" value="C:cytoplasm"/>
    <property type="evidence" value="ECO:0007669"/>
    <property type="project" value="TreeGrafter"/>
</dbReference>
<dbReference type="PROSITE" id="PS50076">
    <property type="entry name" value="DNAJ_2"/>
    <property type="match status" value="1"/>
</dbReference>
<feature type="region of interest" description="Disordered" evidence="2">
    <location>
        <begin position="123"/>
        <end position="189"/>
    </location>
</feature>
<dbReference type="GO" id="GO:0005634">
    <property type="term" value="C:nucleus"/>
    <property type="evidence" value="ECO:0007669"/>
    <property type="project" value="TreeGrafter"/>
</dbReference>
<protein>
    <submittedName>
        <fullName evidence="4">DnaJ-domain-containing protein</fullName>
    </submittedName>
</protein>
<evidence type="ECO:0000256" key="1">
    <source>
        <dbReference type="PROSITE-ProRule" id="PRU00023"/>
    </source>
</evidence>
<name>A0AAD6VT26_9AGAR</name>
<keyword evidence="5" id="KW-1185">Reference proteome</keyword>
<sequence length="471" mass="53092">MKLSIDEAYRTLGLENGAPLEVVKTTYKQVALHTHPDKNPNNPNATAQFQKVSEAYSMLLKHLDTSRGPSRFPGDNSDFDEEYYDYDSDEYEEENLAFYMFLFEEMMRGRANRFAGMRFRAQHAEPEAPEEYAARLRRSREEQVAGEERRKREAAARRARAEIDREREREAAEERQKAKVEAKKANAQAHRSKAEAAARAAQQQLQIKRSSVFSAARAGKHDKVKAGVWAESVDAAGGEVKAGCEVFVKNKPNDPQETLLHIAARNGDKELVSWLDTHGADPEERDSSNLTAFHVALKCGHITVVAYFFEAYPPEESDSSGIYNPPESKSLLSIALESYEPELVWMILDKRLATEEEINLSWAWITSNKGRTSMKSLQAGRKAKPDGENRFEDIMQLLMRYGGFTPPPTPVAEEQKEVPRSHKPEQHPSQSRTSVQESNMCGMVDERKSMHAGRGRGRGRARGFGRGAARS</sequence>
<dbReference type="Gene3D" id="1.25.40.20">
    <property type="entry name" value="Ankyrin repeat-containing domain"/>
    <property type="match status" value="1"/>
</dbReference>
<dbReference type="Pfam" id="PF00226">
    <property type="entry name" value="DnaJ"/>
    <property type="match status" value="1"/>
</dbReference>
<dbReference type="GO" id="GO:0044183">
    <property type="term" value="F:protein folding chaperone"/>
    <property type="evidence" value="ECO:0007669"/>
    <property type="project" value="TreeGrafter"/>
</dbReference>
<dbReference type="Proteomes" id="UP001219525">
    <property type="component" value="Unassembled WGS sequence"/>
</dbReference>
<feature type="compositionally biased region" description="Polar residues" evidence="2">
    <location>
        <begin position="427"/>
        <end position="439"/>
    </location>
</feature>
<dbReference type="InterPro" id="IPR001623">
    <property type="entry name" value="DnaJ_domain"/>
</dbReference>
<dbReference type="PRINTS" id="PR00625">
    <property type="entry name" value="JDOMAIN"/>
</dbReference>
<feature type="repeat" description="ANK" evidence="1">
    <location>
        <begin position="255"/>
        <end position="287"/>
    </location>
</feature>
<dbReference type="GO" id="GO:0051082">
    <property type="term" value="F:unfolded protein binding"/>
    <property type="evidence" value="ECO:0007669"/>
    <property type="project" value="TreeGrafter"/>
</dbReference>
<dbReference type="Gene3D" id="1.10.287.110">
    <property type="entry name" value="DnaJ domain"/>
    <property type="match status" value="1"/>
</dbReference>
<dbReference type="SMART" id="SM00271">
    <property type="entry name" value="DnaJ"/>
    <property type="match status" value="1"/>
</dbReference>
<feature type="domain" description="J" evidence="3">
    <location>
        <begin position="7"/>
        <end position="88"/>
    </location>
</feature>
<dbReference type="PROSITE" id="PS50088">
    <property type="entry name" value="ANK_REPEAT"/>
    <property type="match status" value="1"/>
</dbReference>
<feature type="compositionally biased region" description="Basic and acidic residues" evidence="2">
    <location>
        <begin position="413"/>
        <end position="426"/>
    </location>
</feature>
<dbReference type="GO" id="GO:0051087">
    <property type="term" value="F:protein-folding chaperone binding"/>
    <property type="evidence" value="ECO:0007669"/>
    <property type="project" value="TreeGrafter"/>
</dbReference>
<keyword evidence="1" id="KW-0040">ANK repeat</keyword>
<organism evidence="4 5">
    <name type="scientific">Mycena pura</name>
    <dbReference type="NCBI Taxonomy" id="153505"/>
    <lineage>
        <taxon>Eukaryota</taxon>
        <taxon>Fungi</taxon>
        <taxon>Dikarya</taxon>
        <taxon>Basidiomycota</taxon>
        <taxon>Agaricomycotina</taxon>
        <taxon>Agaricomycetes</taxon>
        <taxon>Agaricomycetidae</taxon>
        <taxon>Agaricales</taxon>
        <taxon>Marasmiineae</taxon>
        <taxon>Mycenaceae</taxon>
        <taxon>Mycena</taxon>
    </lineage>
</organism>
<gene>
    <name evidence="4" type="ORF">GGX14DRAFT_436387</name>
</gene>
<dbReference type="InterPro" id="IPR036869">
    <property type="entry name" value="J_dom_sf"/>
</dbReference>
<dbReference type="InterPro" id="IPR036770">
    <property type="entry name" value="Ankyrin_rpt-contain_sf"/>
</dbReference>
<dbReference type="PANTHER" id="PTHR43948:SF10">
    <property type="entry name" value="MRJ, ISOFORM E"/>
    <property type="match status" value="1"/>
</dbReference>
<proteinExistence type="predicted"/>
<feature type="region of interest" description="Disordered" evidence="2">
    <location>
        <begin position="403"/>
        <end position="471"/>
    </location>
</feature>
<dbReference type="SUPFAM" id="SSF48403">
    <property type="entry name" value="Ankyrin repeat"/>
    <property type="match status" value="1"/>
</dbReference>
<evidence type="ECO:0000256" key="2">
    <source>
        <dbReference type="SAM" id="MobiDB-lite"/>
    </source>
</evidence>
<dbReference type="EMBL" id="JARJCW010000011">
    <property type="protein sequence ID" value="KAJ7219483.1"/>
    <property type="molecule type" value="Genomic_DNA"/>
</dbReference>
<feature type="compositionally biased region" description="Basic and acidic residues" evidence="2">
    <location>
        <begin position="139"/>
        <end position="184"/>
    </location>
</feature>
<dbReference type="AlphaFoldDB" id="A0AAD6VT26"/>
<dbReference type="Pfam" id="PF12796">
    <property type="entry name" value="Ank_2"/>
    <property type="match status" value="1"/>
</dbReference>
<accession>A0AAD6VT26</accession>
<dbReference type="PROSITE" id="PS50297">
    <property type="entry name" value="ANK_REP_REGION"/>
    <property type="match status" value="1"/>
</dbReference>
<dbReference type="SMART" id="SM00248">
    <property type="entry name" value="ANK"/>
    <property type="match status" value="2"/>
</dbReference>
<evidence type="ECO:0000313" key="4">
    <source>
        <dbReference type="EMBL" id="KAJ7219483.1"/>
    </source>
</evidence>